<feature type="transmembrane region" description="Helical" evidence="6">
    <location>
        <begin position="169"/>
        <end position="193"/>
    </location>
</feature>
<dbReference type="PANTHER" id="PTHR30250:SF11">
    <property type="entry name" value="O-ANTIGEN TRANSPORTER-RELATED"/>
    <property type="match status" value="1"/>
</dbReference>
<comment type="caution">
    <text evidence="7">The sequence shown here is derived from an EMBL/GenBank/DDBJ whole genome shotgun (WGS) entry which is preliminary data.</text>
</comment>
<reference evidence="7 8" key="1">
    <citation type="submission" date="2015-05" db="EMBL/GenBank/DDBJ databases">
        <title>Critical biogeochemical functions in the subsurface are associated with bacteria from new phyla and little studied lineages.</title>
        <authorList>
            <person name="Hug L.A."/>
            <person name="Thomas B.C."/>
            <person name="Sharon I."/>
            <person name="Brown C.T."/>
            <person name="Sharma R."/>
            <person name="Hettich R.L."/>
            <person name="Wilkins M.J."/>
            <person name="Williams K.H."/>
            <person name="Singh A."/>
            <person name="Banfield J.F."/>
        </authorList>
    </citation>
    <scope>NUCLEOTIDE SEQUENCE [LARGE SCALE GENOMIC DNA]</scope>
    <source>
        <strain evidence="7">CSP1-7</strain>
    </source>
</reference>
<keyword evidence="4 6" id="KW-1133">Transmembrane helix</keyword>
<evidence type="ECO:0000256" key="3">
    <source>
        <dbReference type="ARBA" id="ARBA00022692"/>
    </source>
</evidence>
<name>A0A0T5ZXP1_UNCKA</name>
<comment type="subcellular location">
    <subcellularLocation>
        <location evidence="1">Cell membrane</location>
        <topology evidence="1">Multi-pass membrane protein</topology>
    </subcellularLocation>
</comment>
<evidence type="ECO:0000256" key="6">
    <source>
        <dbReference type="SAM" id="Phobius"/>
    </source>
</evidence>
<feature type="transmembrane region" description="Helical" evidence="6">
    <location>
        <begin position="12"/>
        <end position="31"/>
    </location>
</feature>
<dbReference type="GO" id="GO:0005886">
    <property type="term" value="C:plasma membrane"/>
    <property type="evidence" value="ECO:0007669"/>
    <property type="project" value="UniProtKB-SubCell"/>
</dbReference>
<evidence type="ECO:0000256" key="5">
    <source>
        <dbReference type="ARBA" id="ARBA00023136"/>
    </source>
</evidence>
<evidence type="ECO:0000313" key="8">
    <source>
        <dbReference type="Proteomes" id="UP000051297"/>
    </source>
</evidence>
<keyword evidence="2" id="KW-1003">Cell membrane</keyword>
<dbReference type="InterPro" id="IPR050833">
    <property type="entry name" value="Poly_Biosynth_Transport"/>
</dbReference>
<accession>A0A0T5ZXP1</accession>
<keyword evidence="5 6" id="KW-0472">Membrane</keyword>
<dbReference type="InterPro" id="IPR002797">
    <property type="entry name" value="Polysacc_synth"/>
</dbReference>
<feature type="transmembrane region" description="Helical" evidence="6">
    <location>
        <begin position="355"/>
        <end position="374"/>
    </location>
</feature>
<feature type="transmembrane region" description="Helical" evidence="6">
    <location>
        <begin position="205"/>
        <end position="228"/>
    </location>
</feature>
<organism evidence="7 8">
    <name type="scientific">candidate division WWE3 bacterium CSP1-7</name>
    <dbReference type="NCBI Taxonomy" id="1576480"/>
    <lineage>
        <taxon>Bacteria</taxon>
        <taxon>Katanobacteria</taxon>
    </lineage>
</organism>
<dbReference type="EMBL" id="LDXK01000002">
    <property type="protein sequence ID" value="KRT67552.1"/>
    <property type="molecule type" value="Genomic_DNA"/>
</dbReference>
<dbReference type="AlphaFoldDB" id="A0A0T5ZXP1"/>
<dbReference type="Pfam" id="PF01943">
    <property type="entry name" value="Polysacc_synt"/>
    <property type="match status" value="1"/>
</dbReference>
<dbReference type="PANTHER" id="PTHR30250">
    <property type="entry name" value="PST FAMILY PREDICTED COLANIC ACID TRANSPORTER"/>
    <property type="match status" value="1"/>
</dbReference>
<feature type="transmembrane region" description="Helical" evidence="6">
    <location>
        <begin position="289"/>
        <end position="314"/>
    </location>
</feature>
<keyword evidence="3 6" id="KW-0812">Transmembrane</keyword>
<gene>
    <name evidence="7" type="ORF">XU08_C0002G0110</name>
</gene>
<feature type="transmembrane region" description="Helical" evidence="6">
    <location>
        <begin position="82"/>
        <end position="103"/>
    </location>
</feature>
<evidence type="ECO:0000313" key="7">
    <source>
        <dbReference type="EMBL" id="KRT67552.1"/>
    </source>
</evidence>
<feature type="transmembrane region" description="Helical" evidence="6">
    <location>
        <begin position="43"/>
        <end position="61"/>
    </location>
</feature>
<evidence type="ECO:0000256" key="2">
    <source>
        <dbReference type="ARBA" id="ARBA00022475"/>
    </source>
</evidence>
<dbReference type="Proteomes" id="UP000051297">
    <property type="component" value="Unassembled WGS sequence"/>
</dbReference>
<sequence length="414" mass="45203">MSWRKIAANTIYQLIGKGVGVVSTVVTVALVTRALGVSQFGEYVLITTVPAFLYLLADFGLNAVFLRQVAQDNHHVQKFGSLLFLRLGLSAATFLLALSFALLSPYAAIVKWGVMIASSTVFAQGVYTSLNALFQHNLRYDLSVLAGIASSVFAVLVFVWGFINHAGLLFFVSAWAVTTLTLAVLALVLSFLLAEKPRFSNNPAFARGLFIAAIPLGLTLIFSQINWMADVFLLRSLASAEAVGIYRLGYKVFENIVPIPIFFVNALYPVMLADYHQGLHFLIDRLKKSLGLLIAAAIILTGLGFAFAPLVISILGGTEFSASVIVMRLLVLSLPIFFVTAPLQWFLITVGKEKVLPLIYAAAAVLNVGLNVVFIPRYSYFASIWATIGAELMILVLLLFQVLRFKRVTVKGNR</sequence>
<proteinExistence type="predicted"/>
<evidence type="ECO:0000256" key="4">
    <source>
        <dbReference type="ARBA" id="ARBA00022989"/>
    </source>
</evidence>
<protein>
    <submittedName>
        <fullName evidence="7">Polysaccharide biosynthesis protein</fullName>
    </submittedName>
</protein>
<feature type="transmembrane region" description="Helical" evidence="6">
    <location>
        <begin position="248"/>
        <end position="268"/>
    </location>
</feature>
<feature type="transmembrane region" description="Helical" evidence="6">
    <location>
        <begin position="380"/>
        <end position="403"/>
    </location>
</feature>
<feature type="transmembrane region" description="Helical" evidence="6">
    <location>
        <begin position="109"/>
        <end position="130"/>
    </location>
</feature>
<evidence type="ECO:0000256" key="1">
    <source>
        <dbReference type="ARBA" id="ARBA00004651"/>
    </source>
</evidence>
<feature type="transmembrane region" description="Helical" evidence="6">
    <location>
        <begin position="142"/>
        <end position="163"/>
    </location>
</feature>
<dbReference type="STRING" id="1576480.XU08_C0002G0110"/>
<feature type="transmembrane region" description="Helical" evidence="6">
    <location>
        <begin position="320"/>
        <end position="343"/>
    </location>
</feature>